<evidence type="ECO:0000256" key="1">
    <source>
        <dbReference type="SAM" id="Phobius"/>
    </source>
</evidence>
<dbReference type="EMBL" id="QYAC01000001">
    <property type="protein sequence ID" value="MBL3677926.1"/>
    <property type="molecule type" value="Genomic_DNA"/>
</dbReference>
<proteinExistence type="predicted"/>
<dbReference type="Proteomes" id="UP001645859">
    <property type="component" value="Unassembled WGS sequence"/>
</dbReference>
<gene>
    <name evidence="2" type="ORF">D3230_01210</name>
</gene>
<accession>A0ABS1SDD2</accession>
<name>A0ABS1SDD2_9MICO</name>
<evidence type="ECO:0000313" key="2">
    <source>
        <dbReference type="EMBL" id="MBL3677926.1"/>
    </source>
</evidence>
<evidence type="ECO:0000313" key="3">
    <source>
        <dbReference type="Proteomes" id="UP001645859"/>
    </source>
</evidence>
<feature type="transmembrane region" description="Helical" evidence="1">
    <location>
        <begin position="53"/>
        <end position="81"/>
    </location>
</feature>
<keyword evidence="1" id="KW-1133">Transmembrane helix</keyword>
<keyword evidence="1" id="KW-0472">Membrane</keyword>
<keyword evidence="3" id="KW-1185">Reference proteome</keyword>
<protein>
    <submittedName>
        <fullName evidence="2">Uncharacterized protein</fullName>
    </submittedName>
</protein>
<organism evidence="2 3">
    <name type="scientific">Leucobacter chromiireducens subsp. solipictus</name>
    <dbReference type="NCBI Taxonomy" id="398235"/>
    <lineage>
        <taxon>Bacteria</taxon>
        <taxon>Bacillati</taxon>
        <taxon>Actinomycetota</taxon>
        <taxon>Actinomycetes</taxon>
        <taxon>Micrococcales</taxon>
        <taxon>Microbacteriaceae</taxon>
        <taxon>Leucobacter</taxon>
    </lineage>
</organism>
<keyword evidence="1" id="KW-0812">Transmembrane</keyword>
<sequence>MLGTTGAEQPPRGRAMETDVAESFDLHDLHPVDAPGMTARDKRAAWAIGTSGAVAWLALGAGVAALALYAFATAPIVAWWAMLSAFG</sequence>
<reference evidence="2 3" key="1">
    <citation type="submission" date="2018-09" db="EMBL/GenBank/DDBJ databases">
        <title>Comparative genomics of Leucobacter spp.</title>
        <authorList>
            <person name="Reis A.C."/>
            <person name="Kolvenbach B.A."/>
            <person name="Corvini P.F.X."/>
            <person name="Nunes O.C."/>
        </authorList>
    </citation>
    <scope>NUCLEOTIDE SEQUENCE [LARGE SCALE GENOMIC DNA]</scope>
    <source>
        <strain evidence="2 3">TAN 31504</strain>
    </source>
</reference>
<comment type="caution">
    <text evidence="2">The sequence shown here is derived from an EMBL/GenBank/DDBJ whole genome shotgun (WGS) entry which is preliminary data.</text>
</comment>